<evidence type="ECO:0000256" key="1">
    <source>
        <dbReference type="ARBA" id="ARBA00008791"/>
    </source>
</evidence>
<proteinExistence type="inferred from homology"/>
<dbReference type="Gene3D" id="3.40.50.620">
    <property type="entry name" value="HUPs"/>
    <property type="match status" value="1"/>
</dbReference>
<protein>
    <submittedName>
        <fullName evidence="3">Universal stress protein</fullName>
    </submittedName>
</protein>
<dbReference type="PRINTS" id="PR01438">
    <property type="entry name" value="UNVRSLSTRESS"/>
</dbReference>
<accession>A0ABY5RL48</accession>
<keyword evidence="3" id="KW-0614">Plasmid</keyword>
<dbReference type="CDD" id="cd00293">
    <property type="entry name" value="USP-like"/>
    <property type="match status" value="1"/>
</dbReference>
<comment type="similarity">
    <text evidence="1">Belongs to the universal stress protein A family.</text>
</comment>
<dbReference type="PANTHER" id="PTHR46268:SF6">
    <property type="entry name" value="UNIVERSAL STRESS PROTEIN UP12"/>
    <property type="match status" value="1"/>
</dbReference>
<dbReference type="PANTHER" id="PTHR46268">
    <property type="entry name" value="STRESS RESPONSE PROTEIN NHAX"/>
    <property type="match status" value="1"/>
</dbReference>
<evidence type="ECO:0000313" key="4">
    <source>
        <dbReference type="Proteomes" id="UP001058330"/>
    </source>
</evidence>
<organism evidence="3 4">
    <name type="scientific">Haloferax larsenii</name>
    <dbReference type="NCBI Taxonomy" id="302484"/>
    <lineage>
        <taxon>Archaea</taxon>
        <taxon>Methanobacteriati</taxon>
        <taxon>Methanobacteriota</taxon>
        <taxon>Stenosarchaea group</taxon>
        <taxon>Halobacteria</taxon>
        <taxon>Halobacteriales</taxon>
        <taxon>Haloferacaceae</taxon>
        <taxon>Haloferax</taxon>
    </lineage>
</organism>
<evidence type="ECO:0000313" key="3">
    <source>
        <dbReference type="EMBL" id="UVE52133.1"/>
    </source>
</evidence>
<dbReference type="InterPro" id="IPR014729">
    <property type="entry name" value="Rossmann-like_a/b/a_fold"/>
</dbReference>
<dbReference type="Proteomes" id="UP001058330">
    <property type="component" value="Plasmid pHl5678-1"/>
</dbReference>
<dbReference type="RefSeq" id="WP_007542253.1">
    <property type="nucleotide sequence ID" value="NZ_CP078064.1"/>
</dbReference>
<evidence type="ECO:0000259" key="2">
    <source>
        <dbReference type="Pfam" id="PF00582"/>
    </source>
</evidence>
<feature type="domain" description="UspA" evidence="2">
    <location>
        <begin position="1"/>
        <end position="137"/>
    </location>
</feature>
<dbReference type="EMBL" id="CP078064">
    <property type="protein sequence ID" value="UVE52133.1"/>
    <property type="molecule type" value="Genomic_DNA"/>
</dbReference>
<dbReference type="GeneID" id="74530464"/>
<dbReference type="InterPro" id="IPR006016">
    <property type="entry name" value="UspA"/>
</dbReference>
<sequence length="140" mass="15491">MYNHILIPIDGSDGSMRGVEYGLDIAQKYGATVHALYVVDRRTYGDTPALSSDELFFEQVEDHGEEMLGAVEEKANELGLETVTVCKRGLPHETILDYVEEQGIDLIVMGKHGHSDFELPHIGSCTDRVVRSAKVPVHPI</sequence>
<reference evidence="3" key="1">
    <citation type="submission" date="2021-07" db="EMBL/GenBank/DDBJ databases">
        <title>Studies on halocins as antimicrobial molecules from haloarchaea.</title>
        <authorList>
            <person name="Kumar S."/>
            <person name="Khare S.K."/>
        </authorList>
    </citation>
    <scope>NUCLEOTIDE SEQUENCE</scope>
    <source>
        <strain evidence="3">NCIM 5678</strain>
        <plasmid evidence="3">pHl5678-1</plasmid>
    </source>
</reference>
<gene>
    <name evidence="3" type="ORF">KU306_16095</name>
</gene>
<name>A0ABY5RL48_HALLR</name>
<dbReference type="InterPro" id="IPR006015">
    <property type="entry name" value="Universal_stress_UspA"/>
</dbReference>
<dbReference type="Pfam" id="PF00582">
    <property type="entry name" value="Usp"/>
    <property type="match status" value="1"/>
</dbReference>
<keyword evidence="4" id="KW-1185">Reference proteome</keyword>
<dbReference type="SUPFAM" id="SSF52402">
    <property type="entry name" value="Adenine nucleotide alpha hydrolases-like"/>
    <property type="match status" value="1"/>
</dbReference>
<geneLocation type="plasmid" evidence="3 4">
    <name>pHl5678-1</name>
</geneLocation>